<dbReference type="InterPro" id="IPR025714">
    <property type="entry name" value="Methyltranfer_dom"/>
</dbReference>
<dbReference type="RefSeq" id="WP_008843890.1">
    <property type="nucleotide sequence ID" value="NZ_BAEN01000032.1"/>
</dbReference>
<dbReference type="Pfam" id="PF13847">
    <property type="entry name" value="Methyltransf_31"/>
    <property type="match status" value="1"/>
</dbReference>
<proteinExistence type="predicted"/>
<comment type="caution">
    <text evidence="2">The sequence shown here is derived from an EMBL/GenBank/DDBJ whole genome shotgun (WGS) entry which is preliminary data.</text>
</comment>
<gene>
    <name evidence="2" type="ORF">GLIP_1439</name>
</gene>
<keyword evidence="3" id="KW-1185">Reference proteome</keyword>
<protein>
    <recommendedName>
        <fullName evidence="1">Methyltransferase domain-containing protein</fullName>
    </recommendedName>
</protein>
<dbReference type="STRING" id="1127673.GLIP_1439"/>
<evidence type="ECO:0000313" key="3">
    <source>
        <dbReference type="Proteomes" id="UP000006334"/>
    </source>
</evidence>
<dbReference type="Proteomes" id="UP000006334">
    <property type="component" value="Unassembled WGS sequence"/>
</dbReference>
<evidence type="ECO:0000259" key="1">
    <source>
        <dbReference type="Pfam" id="PF13847"/>
    </source>
</evidence>
<dbReference type="AlphaFoldDB" id="K6X075"/>
<dbReference type="InterPro" id="IPR029063">
    <property type="entry name" value="SAM-dependent_MTases_sf"/>
</dbReference>
<dbReference type="Gene3D" id="3.40.50.150">
    <property type="entry name" value="Vaccinia Virus protein VP39"/>
    <property type="match status" value="1"/>
</dbReference>
<dbReference type="OrthoDB" id="5974463at2"/>
<accession>K6X075</accession>
<dbReference type="eggNOG" id="COG2226">
    <property type="taxonomic scope" value="Bacteria"/>
</dbReference>
<feature type="domain" description="Methyltransferase" evidence="1">
    <location>
        <begin position="43"/>
        <end position="147"/>
    </location>
</feature>
<reference evidence="2 3" key="1">
    <citation type="journal article" date="2017" name="Antonie Van Leeuwenhoek">
        <title>Rhizobium rhizosphaerae sp. nov., a novel species isolated from rice rhizosphere.</title>
        <authorList>
            <person name="Zhao J.J."/>
            <person name="Zhang J."/>
            <person name="Zhang R.J."/>
            <person name="Zhang C.W."/>
            <person name="Yin H.Q."/>
            <person name="Zhang X.X."/>
        </authorList>
    </citation>
    <scope>NUCLEOTIDE SEQUENCE [LARGE SCALE GENOMIC DNA]</scope>
    <source>
        <strain evidence="2 3">E3</strain>
    </source>
</reference>
<dbReference type="EMBL" id="BAEN01000032">
    <property type="protein sequence ID" value="GAC14074.1"/>
    <property type="molecule type" value="Genomic_DNA"/>
</dbReference>
<evidence type="ECO:0000313" key="2">
    <source>
        <dbReference type="EMBL" id="GAC14074.1"/>
    </source>
</evidence>
<name>K6X075_9ALTE</name>
<dbReference type="SUPFAM" id="SSF53335">
    <property type="entry name" value="S-adenosyl-L-methionine-dependent methyltransferases"/>
    <property type="match status" value="1"/>
</dbReference>
<dbReference type="CDD" id="cd02440">
    <property type="entry name" value="AdoMet_MTases"/>
    <property type="match status" value="1"/>
</dbReference>
<sequence length="302" mass="33194">MSSYWSQYWQQGHLTSFGDDFSGNYTGVLKALWEELFQQIPNGQKVLDIGTGNGSLIALGQDVNAHLVYTGLDSAKLSIPDSLSNLTNMTFIEEAQAEKMPVSDSAFDYVISQFGIEYSSLSDSVPEVCRILKTGGHFQFILHDCESAIVKPNLAILNAAKALIASGLIETIRKLINALAKYGQKSSICEQLRHQLNAEIGNIANKHASALAGTGFPAFLKHVMQPNLALKQKKQDLKLFLTELEGQIVRLSDLVSAALTDEKYDQLKTLLTENQLDIVSDESIFEENKLIGRRISGIKASN</sequence>
<organism evidence="2 3">
    <name type="scientific">Aliiglaciecola lipolytica E3</name>
    <dbReference type="NCBI Taxonomy" id="1127673"/>
    <lineage>
        <taxon>Bacteria</taxon>
        <taxon>Pseudomonadati</taxon>
        <taxon>Pseudomonadota</taxon>
        <taxon>Gammaproteobacteria</taxon>
        <taxon>Alteromonadales</taxon>
        <taxon>Alteromonadaceae</taxon>
        <taxon>Aliiglaciecola</taxon>
    </lineage>
</organism>